<dbReference type="Pfam" id="PF07687">
    <property type="entry name" value="M20_dimer"/>
    <property type="match status" value="1"/>
</dbReference>
<dbReference type="InterPro" id="IPR002933">
    <property type="entry name" value="Peptidase_M20"/>
</dbReference>
<comment type="caution">
    <text evidence="7">The sequence shown here is derived from an EMBL/GenBank/DDBJ whole genome shotgun (WGS) entry which is preliminary data.</text>
</comment>
<feature type="domain" description="Peptidase M20 dimerisation" evidence="6">
    <location>
        <begin position="215"/>
        <end position="316"/>
    </location>
</feature>
<dbReference type="Gene3D" id="3.30.70.360">
    <property type="match status" value="1"/>
</dbReference>
<dbReference type="SUPFAM" id="SSF55031">
    <property type="entry name" value="Bacterial exopeptidase dimerisation domain"/>
    <property type="match status" value="1"/>
</dbReference>
<evidence type="ECO:0000313" key="7">
    <source>
        <dbReference type="EMBL" id="MFB9628660.1"/>
    </source>
</evidence>
<gene>
    <name evidence="7" type="ORF">ACFFSA_36770</name>
</gene>
<sequence length="421" mass="44471">MTALVAASVAAVRRDLGELAELLGRLVRTHPVYGSAGQEDALALSERWLLEAGLETSRLSLDLAAARARPDFSDVAAFGGVFGDYDTTERQCVVATRWFSDDGPHLILNGHVDVEFAPNPERWSAPGGPAGGDFDGTRIWGRGASDMLGGVACYLYVLKRLAPLFPYARGSLTVHLVLDEEVGGNGTLALLLAGRYPGDAVALIAEPTGGEVCTSSRGFTQFLITCHGVAGHMAYSRRGDNALLRMAEVIMELEDLDAELRGLAGDRRRLLTYGVDGCGGDPATPADRAALVVTVARPPAMPLPDILRRLQARLDPVRARYGDPITVEPCGLDLAPGGLSSRELASALLATSAGLGLPTRPGHFPSACDARLFESFGIPAVVFGPGHLSRAHGVDEYVTIDELAGYSSVLAGTLARRWSAC</sequence>
<dbReference type="InterPro" id="IPR050072">
    <property type="entry name" value="Peptidase_M20A"/>
</dbReference>
<evidence type="ECO:0000256" key="4">
    <source>
        <dbReference type="ARBA" id="ARBA00022801"/>
    </source>
</evidence>
<name>A0ABV5SAE2_9ACTN</name>
<dbReference type="EMBL" id="JBHMBW010000049">
    <property type="protein sequence ID" value="MFB9628660.1"/>
    <property type="molecule type" value="Genomic_DNA"/>
</dbReference>
<proteinExistence type="inferred from homology"/>
<comment type="cofactor">
    <cofactor evidence="1">
        <name>Zn(2+)</name>
        <dbReference type="ChEBI" id="CHEBI:29105"/>
    </cofactor>
</comment>
<protein>
    <submittedName>
        <fullName evidence="7">M20 family metallopeptidase</fullName>
    </submittedName>
</protein>
<dbReference type="PANTHER" id="PTHR43808:SF8">
    <property type="entry name" value="PEPTIDASE M20 DIMERISATION DOMAIN-CONTAINING PROTEIN"/>
    <property type="match status" value="1"/>
</dbReference>
<dbReference type="InterPro" id="IPR036264">
    <property type="entry name" value="Bact_exopeptidase_dim_dom"/>
</dbReference>
<dbReference type="Pfam" id="PF01546">
    <property type="entry name" value="Peptidase_M20"/>
    <property type="match status" value="1"/>
</dbReference>
<dbReference type="Proteomes" id="UP001589532">
    <property type="component" value="Unassembled WGS sequence"/>
</dbReference>
<keyword evidence="8" id="KW-1185">Reference proteome</keyword>
<accession>A0ABV5SAE2</accession>
<keyword evidence="3" id="KW-0479">Metal-binding</keyword>
<reference evidence="7 8" key="1">
    <citation type="submission" date="2024-09" db="EMBL/GenBank/DDBJ databases">
        <authorList>
            <person name="Sun Q."/>
            <person name="Mori K."/>
        </authorList>
    </citation>
    <scope>NUCLEOTIDE SEQUENCE [LARGE SCALE GENOMIC DNA]</scope>
    <source>
        <strain evidence="7 8">JCM 3143</strain>
    </source>
</reference>
<evidence type="ECO:0000256" key="2">
    <source>
        <dbReference type="ARBA" id="ARBA00006247"/>
    </source>
</evidence>
<dbReference type="Gene3D" id="3.40.630.10">
    <property type="entry name" value="Zn peptidases"/>
    <property type="match status" value="1"/>
</dbReference>
<organism evidence="7 8">
    <name type="scientific">Nonomuraea helvata</name>
    <dbReference type="NCBI Taxonomy" id="37484"/>
    <lineage>
        <taxon>Bacteria</taxon>
        <taxon>Bacillati</taxon>
        <taxon>Actinomycetota</taxon>
        <taxon>Actinomycetes</taxon>
        <taxon>Streptosporangiales</taxon>
        <taxon>Streptosporangiaceae</taxon>
        <taxon>Nonomuraea</taxon>
    </lineage>
</organism>
<evidence type="ECO:0000313" key="8">
    <source>
        <dbReference type="Proteomes" id="UP001589532"/>
    </source>
</evidence>
<evidence type="ECO:0000256" key="3">
    <source>
        <dbReference type="ARBA" id="ARBA00022723"/>
    </source>
</evidence>
<keyword evidence="5" id="KW-0862">Zinc</keyword>
<evidence type="ECO:0000256" key="1">
    <source>
        <dbReference type="ARBA" id="ARBA00001947"/>
    </source>
</evidence>
<dbReference type="PANTHER" id="PTHR43808">
    <property type="entry name" value="ACETYLORNITHINE DEACETYLASE"/>
    <property type="match status" value="1"/>
</dbReference>
<evidence type="ECO:0000259" key="6">
    <source>
        <dbReference type="Pfam" id="PF07687"/>
    </source>
</evidence>
<keyword evidence="4" id="KW-0378">Hydrolase</keyword>
<dbReference type="RefSeq" id="WP_344990536.1">
    <property type="nucleotide sequence ID" value="NZ_BAAAXV010000005.1"/>
</dbReference>
<evidence type="ECO:0000256" key="5">
    <source>
        <dbReference type="ARBA" id="ARBA00022833"/>
    </source>
</evidence>
<dbReference type="SUPFAM" id="SSF53187">
    <property type="entry name" value="Zn-dependent exopeptidases"/>
    <property type="match status" value="1"/>
</dbReference>
<comment type="similarity">
    <text evidence="2">Belongs to the peptidase M20A family.</text>
</comment>
<dbReference type="InterPro" id="IPR011650">
    <property type="entry name" value="Peptidase_M20_dimer"/>
</dbReference>